<comment type="subcellular location">
    <subcellularLocation>
        <location evidence="1">Membrane</location>
        <topology evidence="1">Multi-pass membrane protein</topology>
    </subcellularLocation>
</comment>
<keyword evidence="3 5" id="KW-1133">Transmembrane helix</keyword>
<dbReference type="Proteomes" id="UP000176967">
    <property type="component" value="Unassembled WGS sequence"/>
</dbReference>
<dbReference type="AlphaFoldDB" id="A0A1F4VZI9"/>
<reference evidence="6 7" key="1">
    <citation type="journal article" date="2016" name="Nat. Commun.">
        <title>Thousands of microbial genomes shed light on interconnected biogeochemical processes in an aquifer system.</title>
        <authorList>
            <person name="Anantharaman K."/>
            <person name="Brown C.T."/>
            <person name="Hug L.A."/>
            <person name="Sharon I."/>
            <person name="Castelle C.J."/>
            <person name="Probst A.J."/>
            <person name="Thomas B.C."/>
            <person name="Singh A."/>
            <person name="Wilkins M.J."/>
            <person name="Karaoz U."/>
            <person name="Brodie E.L."/>
            <person name="Williams K.H."/>
            <person name="Hubbard S.S."/>
            <person name="Banfield J.F."/>
        </authorList>
    </citation>
    <scope>NUCLEOTIDE SEQUENCE [LARGE SCALE GENOMIC DNA]</scope>
</reference>
<evidence type="ECO:0000256" key="3">
    <source>
        <dbReference type="ARBA" id="ARBA00022989"/>
    </source>
</evidence>
<evidence type="ECO:0000313" key="7">
    <source>
        <dbReference type="Proteomes" id="UP000176967"/>
    </source>
</evidence>
<evidence type="ECO:0000313" key="6">
    <source>
        <dbReference type="EMBL" id="OGC62572.1"/>
    </source>
</evidence>
<protein>
    <recommendedName>
        <fullName evidence="8">DoxX family protein</fullName>
    </recommendedName>
</protein>
<evidence type="ECO:0008006" key="8">
    <source>
        <dbReference type="Google" id="ProtNLM"/>
    </source>
</evidence>
<comment type="caution">
    <text evidence="6">The sequence shown here is derived from an EMBL/GenBank/DDBJ whole genome shotgun (WGS) entry which is preliminary data.</text>
</comment>
<keyword evidence="4 5" id="KW-0472">Membrane</keyword>
<dbReference type="EMBL" id="MEVL01000007">
    <property type="protein sequence ID" value="OGC62572.1"/>
    <property type="molecule type" value="Genomic_DNA"/>
</dbReference>
<feature type="transmembrane region" description="Helical" evidence="5">
    <location>
        <begin position="71"/>
        <end position="97"/>
    </location>
</feature>
<name>A0A1F4VZI9_UNCKA</name>
<evidence type="ECO:0000256" key="1">
    <source>
        <dbReference type="ARBA" id="ARBA00004141"/>
    </source>
</evidence>
<evidence type="ECO:0000256" key="5">
    <source>
        <dbReference type="SAM" id="Phobius"/>
    </source>
</evidence>
<dbReference type="InterPro" id="IPR032808">
    <property type="entry name" value="DoxX"/>
</dbReference>
<sequence length="158" mass="17728">MTNWQKTTLLLLRIALGWVFLYSGLNKVLNPDWTAAGYLKGAKTFTDIYQWFAADANIGWVSFLNQWGQTLIGAAMILGIGVRIASWSGALMMLLYYFPVLVFPKIGTTSYLVDEHIVYALVFLVFGALGAQSTWGIYRWLKAKGLEQKVPWLAKILG</sequence>
<accession>A0A1F4VZI9</accession>
<dbReference type="GO" id="GO:0016020">
    <property type="term" value="C:membrane"/>
    <property type="evidence" value="ECO:0007669"/>
    <property type="project" value="UniProtKB-SubCell"/>
</dbReference>
<keyword evidence="2 5" id="KW-0812">Transmembrane</keyword>
<gene>
    <name evidence="6" type="ORF">A2890_02015</name>
</gene>
<dbReference type="STRING" id="1802628.A2890_02015"/>
<proteinExistence type="predicted"/>
<evidence type="ECO:0000256" key="4">
    <source>
        <dbReference type="ARBA" id="ARBA00023136"/>
    </source>
</evidence>
<organism evidence="6 7">
    <name type="scientific">candidate division WWE3 bacterium RIFCSPLOWO2_01_FULL_53_14</name>
    <dbReference type="NCBI Taxonomy" id="1802628"/>
    <lineage>
        <taxon>Bacteria</taxon>
        <taxon>Katanobacteria</taxon>
    </lineage>
</organism>
<feature type="transmembrane region" description="Helical" evidence="5">
    <location>
        <begin position="117"/>
        <end position="138"/>
    </location>
</feature>
<dbReference type="Pfam" id="PF07681">
    <property type="entry name" value="DoxX"/>
    <property type="match status" value="1"/>
</dbReference>
<evidence type="ECO:0000256" key="2">
    <source>
        <dbReference type="ARBA" id="ARBA00022692"/>
    </source>
</evidence>